<dbReference type="InterPro" id="IPR016035">
    <property type="entry name" value="Acyl_Trfase/lysoPLipase"/>
</dbReference>
<keyword evidence="7" id="KW-1185">Reference proteome</keyword>
<feature type="domain" description="PNPLA" evidence="5">
    <location>
        <begin position="139"/>
        <end position="324"/>
    </location>
</feature>
<dbReference type="PANTHER" id="PTHR14226">
    <property type="entry name" value="NEUROPATHY TARGET ESTERASE/SWISS CHEESE D.MELANOGASTER"/>
    <property type="match status" value="1"/>
</dbReference>
<dbReference type="InterPro" id="IPR050301">
    <property type="entry name" value="NTE"/>
</dbReference>
<organism evidence="6 7">
    <name type="scientific">Enterococcus mundtii</name>
    <dbReference type="NCBI Taxonomy" id="53346"/>
    <lineage>
        <taxon>Bacteria</taxon>
        <taxon>Bacillati</taxon>
        <taxon>Bacillota</taxon>
        <taxon>Bacilli</taxon>
        <taxon>Lactobacillales</taxon>
        <taxon>Enterococcaceae</taxon>
        <taxon>Enterococcus</taxon>
    </lineage>
</organism>
<dbReference type="InterPro" id="IPR002641">
    <property type="entry name" value="PNPLA_dom"/>
</dbReference>
<dbReference type="PANTHER" id="PTHR14226:SF57">
    <property type="entry name" value="BLR7027 PROTEIN"/>
    <property type="match status" value="1"/>
</dbReference>
<evidence type="ECO:0000256" key="4">
    <source>
        <dbReference type="PROSITE-ProRule" id="PRU01161"/>
    </source>
</evidence>
<dbReference type="Proteomes" id="UP000321175">
    <property type="component" value="Unassembled WGS sequence"/>
</dbReference>
<name>A0ABQ0VDF9_ENTMU</name>
<dbReference type="EMBL" id="BJWA01000011">
    <property type="protein sequence ID" value="GEL80556.1"/>
    <property type="molecule type" value="Genomic_DNA"/>
</dbReference>
<protein>
    <submittedName>
        <fullName evidence="6">Patatin</fullName>
    </submittedName>
</protein>
<comment type="caution">
    <text evidence="6">The sequence shown here is derived from an EMBL/GenBank/DDBJ whole genome shotgun (WGS) entry which is preliminary data.</text>
</comment>
<evidence type="ECO:0000256" key="1">
    <source>
        <dbReference type="ARBA" id="ARBA00022801"/>
    </source>
</evidence>
<feature type="short sequence motif" description="GXGXXG" evidence="4">
    <location>
        <begin position="143"/>
        <end position="148"/>
    </location>
</feature>
<keyword evidence="1 4" id="KW-0378">Hydrolase</keyword>
<feature type="short sequence motif" description="DGA/G" evidence="4">
    <location>
        <begin position="311"/>
        <end position="313"/>
    </location>
</feature>
<dbReference type="CDD" id="cd07209">
    <property type="entry name" value="Pat_hypo_Ecoli_Z1214_like"/>
    <property type="match status" value="1"/>
</dbReference>
<feature type="active site" description="Proton acceptor" evidence="4">
    <location>
        <position position="311"/>
    </location>
</feature>
<proteinExistence type="predicted"/>
<evidence type="ECO:0000313" key="7">
    <source>
        <dbReference type="Proteomes" id="UP000321175"/>
    </source>
</evidence>
<dbReference type="Pfam" id="PF01734">
    <property type="entry name" value="Patatin"/>
    <property type="match status" value="1"/>
</dbReference>
<keyword evidence="2 4" id="KW-0442">Lipid degradation</keyword>
<evidence type="ECO:0000256" key="3">
    <source>
        <dbReference type="ARBA" id="ARBA00023098"/>
    </source>
</evidence>
<evidence type="ECO:0000259" key="5">
    <source>
        <dbReference type="PROSITE" id="PS51635"/>
    </source>
</evidence>
<reference evidence="6 7" key="1">
    <citation type="submission" date="2019-07" db="EMBL/GenBank/DDBJ databases">
        <title>Whole genome shotgun sequence of Enterococcus mundtii NBRC 100490.</title>
        <authorList>
            <person name="Hosoyama A."/>
            <person name="Uohara A."/>
            <person name="Ohji S."/>
            <person name="Ichikawa N."/>
        </authorList>
    </citation>
    <scope>NUCLEOTIDE SEQUENCE [LARGE SCALE GENOMIC DNA]</scope>
    <source>
        <strain evidence="6 7">NBRC 100490</strain>
    </source>
</reference>
<sequence>MSMKVQKVYWSERYQQNRVQQAKQVFSFFTTHQESRQHFWQQAKKQQAWKIVSKRLNIYFTAEITNEKMIYTNVLIEEEYWQWSDIFLLLESTGRYFFKKYGLVRFDHSISPNMVDLFHRSGYSGTQSFEKELSYHTGLVLGGGGAHGAYQIGVWKALKEENLEISLVTGTSVGALNGALVVQDQLAQAIELWQELSTNQVLALPEVALSEDLRQRYIQEASLMTRRAVVEGGTSIAPLEALLEQYLDAEKIKCTEKPQLYTIATKIPEFQETVTKMQALEPTEIADWILASASFYPAMAYRQIDGSKYVDGGYRNNVPVDVAIQQGATEVLIVDVQGPGVAKKYKEPDALVTWKCCSNWSLGGFLVFERQRNQLNIQLGYLEAKKCLGIYQGNWYTFETAKPAERYWRRFLRFLVETLDLDVSFFYKEKFWRDLRNVYKDRVTSETCGLAMLELLAKQKLILPNKVYTVEEMLPIICQESKIDEAFLKKVGQLNASEWLKFRKLERNAKIHVMKEHAIYQYVKEKKRDRLQRQLNADTVETLMYLYLYHLKEEQKWHKNSHMRS</sequence>
<feature type="short sequence motif" description="GXSXG" evidence="4">
    <location>
        <begin position="170"/>
        <end position="174"/>
    </location>
</feature>
<gene>
    <name evidence="6" type="ORF">EMU01_17000</name>
</gene>
<keyword evidence="3 4" id="KW-0443">Lipid metabolism</keyword>
<feature type="active site" description="Nucleophile" evidence="4">
    <location>
        <position position="172"/>
    </location>
</feature>
<accession>A0ABQ0VDF9</accession>
<dbReference type="SUPFAM" id="SSF52151">
    <property type="entry name" value="FabD/lysophospholipase-like"/>
    <property type="match status" value="1"/>
</dbReference>
<dbReference type="Gene3D" id="3.40.1090.10">
    <property type="entry name" value="Cytosolic phospholipase A2 catalytic domain"/>
    <property type="match status" value="2"/>
</dbReference>
<evidence type="ECO:0000313" key="6">
    <source>
        <dbReference type="EMBL" id="GEL80556.1"/>
    </source>
</evidence>
<evidence type="ECO:0000256" key="2">
    <source>
        <dbReference type="ARBA" id="ARBA00022963"/>
    </source>
</evidence>
<dbReference type="PROSITE" id="PS51635">
    <property type="entry name" value="PNPLA"/>
    <property type="match status" value="1"/>
</dbReference>